<accession>A0A7J6KMM4</accession>
<organism evidence="1 2">
    <name type="scientific">Perkinsus chesapeaki</name>
    <name type="common">Clam parasite</name>
    <name type="synonym">Perkinsus andrewsi</name>
    <dbReference type="NCBI Taxonomy" id="330153"/>
    <lineage>
        <taxon>Eukaryota</taxon>
        <taxon>Sar</taxon>
        <taxon>Alveolata</taxon>
        <taxon>Perkinsozoa</taxon>
        <taxon>Perkinsea</taxon>
        <taxon>Perkinsida</taxon>
        <taxon>Perkinsidae</taxon>
        <taxon>Perkinsus</taxon>
    </lineage>
</organism>
<name>A0A7J6KMM4_PERCH</name>
<feature type="non-terminal residue" evidence="1">
    <location>
        <position position="283"/>
    </location>
</feature>
<dbReference type="EMBL" id="JAAPAO010002379">
    <property type="protein sequence ID" value="KAF4647776.1"/>
    <property type="molecule type" value="Genomic_DNA"/>
</dbReference>
<feature type="non-terminal residue" evidence="1">
    <location>
        <position position="1"/>
    </location>
</feature>
<dbReference type="Proteomes" id="UP000591131">
    <property type="component" value="Unassembled WGS sequence"/>
</dbReference>
<proteinExistence type="predicted"/>
<evidence type="ECO:0000313" key="1">
    <source>
        <dbReference type="EMBL" id="KAF4647776.1"/>
    </source>
</evidence>
<comment type="caution">
    <text evidence="1">The sequence shown here is derived from an EMBL/GenBank/DDBJ whole genome shotgun (WGS) entry which is preliminary data.</text>
</comment>
<gene>
    <name evidence="1" type="ORF">FOL47_004136</name>
</gene>
<dbReference type="AlphaFoldDB" id="A0A7J6KMM4"/>
<reference evidence="1 2" key="1">
    <citation type="submission" date="2020-04" db="EMBL/GenBank/DDBJ databases">
        <title>Perkinsus chesapeaki whole genome sequence.</title>
        <authorList>
            <person name="Bogema D.R."/>
        </authorList>
    </citation>
    <scope>NUCLEOTIDE SEQUENCE [LARGE SCALE GENOMIC DNA]</scope>
    <source>
        <strain evidence="1">ATCC PRA-425</strain>
    </source>
</reference>
<dbReference type="Gene3D" id="1.10.340.70">
    <property type="match status" value="1"/>
</dbReference>
<keyword evidence="2" id="KW-1185">Reference proteome</keyword>
<evidence type="ECO:0000313" key="2">
    <source>
        <dbReference type="Proteomes" id="UP000591131"/>
    </source>
</evidence>
<sequence>EIKRSSTVKERRGMIRAAARNLPLITTTLAVAWWNEIELDYADSEEEFCCLLLYQRTVWVTLWSSRDGCVSYIDAIDRGVHDDDNREDRGIHMGPDPLHQAIATIVDNDQSDQLRAVDEDGQDTLEFVVAPCLFGLDFDLQKVKEDQERCPACISFEAQQGFVKTDNILYREQRFNEYGRLQRQLVIPSSWIDWVVQGGHKRTHASGRQLKSWLQRWCWFSKMGTKCRWAKTTCPTCQKVDSEGRLEVPHSTRFPDPKAFKAWYRVGMDGVVIKRGCLFLTAT</sequence>
<protein>
    <submittedName>
        <fullName evidence="1">Uncharacterized protein</fullName>
    </submittedName>
</protein>